<dbReference type="InterPro" id="IPR044775">
    <property type="entry name" value="MFS_ERD6/Tret1-like"/>
</dbReference>
<feature type="domain" description="Major facilitator superfamily (MFS) profile" evidence="9">
    <location>
        <begin position="40"/>
        <end position="472"/>
    </location>
</feature>
<dbReference type="InterPro" id="IPR020846">
    <property type="entry name" value="MFS_dom"/>
</dbReference>
<dbReference type="PANTHER" id="PTHR48021:SF1">
    <property type="entry name" value="GH07001P-RELATED"/>
    <property type="match status" value="1"/>
</dbReference>
<evidence type="ECO:0000256" key="3">
    <source>
        <dbReference type="ARBA" id="ARBA00022692"/>
    </source>
</evidence>
<feature type="transmembrane region" description="Helical" evidence="8">
    <location>
        <begin position="377"/>
        <end position="405"/>
    </location>
</feature>
<protein>
    <submittedName>
        <fullName evidence="11">Facilitated trehalose transporter Tret1-like</fullName>
    </submittedName>
</protein>
<feature type="transmembrane region" description="Helical" evidence="8">
    <location>
        <begin position="172"/>
        <end position="191"/>
    </location>
</feature>
<evidence type="ECO:0000313" key="10">
    <source>
        <dbReference type="Proteomes" id="UP000695000"/>
    </source>
</evidence>
<dbReference type="InterPro" id="IPR036259">
    <property type="entry name" value="MFS_trans_sf"/>
</dbReference>
<dbReference type="CDD" id="cd17358">
    <property type="entry name" value="MFS_GLUT6_8_Class3_like"/>
    <property type="match status" value="1"/>
</dbReference>
<dbReference type="InterPro" id="IPR005829">
    <property type="entry name" value="Sugar_transporter_CS"/>
</dbReference>
<feature type="transmembrane region" description="Helical" evidence="8">
    <location>
        <begin position="278"/>
        <end position="304"/>
    </location>
</feature>
<feature type="transmembrane region" description="Helical" evidence="8">
    <location>
        <begin position="83"/>
        <end position="106"/>
    </location>
</feature>
<name>A0ABM1MHP5_NICVS</name>
<reference evidence="11" key="1">
    <citation type="submission" date="2025-08" db="UniProtKB">
        <authorList>
            <consortium name="RefSeq"/>
        </authorList>
    </citation>
    <scope>IDENTIFICATION</scope>
    <source>
        <tissue evidence="11">Whole Larva</tissue>
    </source>
</reference>
<evidence type="ECO:0000313" key="11">
    <source>
        <dbReference type="RefSeq" id="XP_017774095.1"/>
    </source>
</evidence>
<evidence type="ECO:0000256" key="1">
    <source>
        <dbReference type="ARBA" id="ARBA00004651"/>
    </source>
</evidence>
<proteinExistence type="inferred from homology"/>
<evidence type="ECO:0000256" key="6">
    <source>
        <dbReference type="ARBA" id="ARBA00023180"/>
    </source>
</evidence>
<keyword evidence="5 8" id="KW-0472">Membrane</keyword>
<keyword evidence="10" id="KW-1185">Reference proteome</keyword>
<evidence type="ECO:0000256" key="8">
    <source>
        <dbReference type="SAM" id="Phobius"/>
    </source>
</evidence>
<accession>A0ABM1MHP5</accession>
<dbReference type="InterPro" id="IPR005828">
    <property type="entry name" value="MFS_sugar_transport-like"/>
</dbReference>
<gene>
    <name evidence="11" type="primary">LOC108560892</name>
</gene>
<keyword evidence="7" id="KW-0813">Transport</keyword>
<keyword evidence="6" id="KW-0325">Glycoprotein</keyword>
<feature type="transmembrane region" description="Helical" evidence="8">
    <location>
        <begin position="343"/>
        <end position="365"/>
    </location>
</feature>
<dbReference type="NCBIfam" id="TIGR00879">
    <property type="entry name" value="SP"/>
    <property type="match status" value="1"/>
</dbReference>
<feature type="transmembrane region" description="Helical" evidence="8">
    <location>
        <begin position="197"/>
        <end position="216"/>
    </location>
</feature>
<feature type="transmembrane region" description="Helical" evidence="8">
    <location>
        <begin position="42"/>
        <end position="63"/>
    </location>
</feature>
<dbReference type="PROSITE" id="PS00217">
    <property type="entry name" value="SUGAR_TRANSPORT_2"/>
    <property type="match status" value="1"/>
</dbReference>
<dbReference type="PRINTS" id="PR00171">
    <property type="entry name" value="SUGRTRNSPORT"/>
</dbReference>
<dbReference type="RefSeq" id="XP_017774095.1">
    <property type="nucleotide sequence ID" value="XM_017918606.1"/>
</dbReference>
<feature type="transmembrane region" description="Helical" evidence="8">
    <location>
        <begin position="316"/>
        <end position="336"/>
    </location>
</feature>
<dbReference type="Proteomes" id="UP000695000">
    <property type="component" value="Unplaced"/>
</dbReference>
<dbReference type="PANTHER" id="PTHR48021">
    <property type="match status" value="1"/>
</dbReference>
<keyword evidence="2" id="KW-1003">Cell membrane</keyword>
<evidence type="ECO:0000256" key="5">
    <source>
        <dbReference type="ARBA" id="ARBA00023136"/>
    </source>
</evidence>
<dbReference type="InterPro" id="IPR050549">
    <property type="entry name" value="MFS_Trehalose_Transporter"/>
</dbReference>
<keyword evidence="4 8" id="KW-1133">Transmembrane helix</keyword>
<evidence type="ECO:0000256" key="4">
    <source>
        <dbReference type="ARBA" id="ARBA00022989"/>
    </source>
</evidence>
<dbReference type="PROSITE" id="PS50850">
    <property type="entry name" value="MFS"/>
    <property type="match status" value="1"/>
</dbReference>
<sequence length="485" mass="54012">MDRDNDFLIANSSNVDNEVRNYESLSNGRQNEGQKSKTSPQYLAAIAATLSAFAAGIVIGWTAPIENAMEDGNYNNITIDKNQMGWIGSFTNLGALVTCIPTGFICDIIGRKTTLLLLIIPFSIGWSLILTARNVLMLYFGRFIIGMAVGATCVAAPMYTSEIAQKEIRGALGSYFQLMVTVGVLYSYTFGAFLTPMNYTIICSLVPLIFITLFGFQPETPLYYLKVNKFEKAKLALVQLRGTQDVDRELNEIETTLKESRTSVGFFRAMSKKSSRKAIFISFALMFFQQFSGINAIIFYTGYIFKSSGVSFNENYASIVIGATQVIATFSSSLIVDKLGRKILLITSSLFMSLSIISLGVYVYLKSHQFIAEYVLAYLNFLPILCLVLFIIAFSIGFGPIPWMISGEIFSPDIKSMASSMAGSFNWLLAFFITKYYFTISDTIGEEYTYIFFGVVTLLAIPFTYFIVPETKDKTISDIQDELEN</sequence>
<dbReference type="Pfam" id="PF00083">
    <property type="entry name" value="Sugar_tr"/>
    <property type="match status" value="1"/>
</dbReference>
<dbReference type="Gene3D" id="1.20.1250.20">
    <property type="entry name" value="MFS general substrate transporter like domains"/>
    <property type="match status" value="1"/>
</dbReference>
<dbReference type="SUPFAM" id="SSF103473">
    <property type="entry name" value="MFS general substrate transporter"/>
    <property type="match status" value="1"/>
</dbReference>
<comment type="similarity">
    <text evidence="7">Belongs to the major facilitator superfamily. Sugar transporter (TC 2.A.1.1) family.</text>
</comment>
<dbReference type="GeneID" id="108560892"/>
<evidence type="ECO:0000256" key="7">
    <source>
        <dbReference type="RuleBase" id="RU003346"/>
    </source>
</evidence>
<evidence type="ECO:0000256" key="2">
    <source>
        <dbReference type="ARBA" id="ARBA00022475"/>
    </source>
</evidence>
<feature type="transmembrane region" description="Helical" evidence="8">
    <location>
        <begin position="450"/>
        <end position="468"/>
    </location>
</feature>
<dbReference type="PROSITE" id="PS00216">
    <property type="entry name" value="SUGAR_TRANSPORT_1"/>
    <property type="match status" value="1"/>
</dbReference>
<comment type="subcellular location">
    <subcellularLocation>
        <location evidence="1">Cell membrane</location>
        <topology evidence="1">Multi-pass membrane protein</topology>
    </subcellularLocation>
</comment>
<evidence type="ECO:0000259" key="9">
    <source>
        <dbReference type="PROSITE" id="PS50850"/>
    </source>
</evidence>
<feature type="transmembrane region" description="Helical" evidence="8">
    <location>
        <begin position="113"/>
        <end position="132"/>
    </location>
</feature>
<dbReference type="InterPro" id="IPR003663">
    <property type="entry name" value="Sugar/inositol_transpt"/>
</dbReference>
<keyword evidence="3 8" id="KW-0812">Transmembrane</keyword>
<feature type="transmembrane region" description="Helical" evidence="8">
    <location>
        <begin position="138"/>
        <end position="160"/>
    </location>
</feature>
<organism evidence="10 11">
    <name type="scientific">Nicrophorus vespilloides</name>
    <name type="common">Boreal carrion beetle</name>
    <dbReference type="NCBI Taxonomy" id="110193"/>
    <lineage>
        <taxon>Eukaryota</taxon>
        <taxon>Metazoa</taxon>
        <taxon>Ecdysozoa</taxon>
        <taxon>Arthropoda</taxon>
        <taxon>Hexapoda</taxon>
        <taxon>Insecta</taxon>
        <taxon>Pterygota</taxon>
        <taxon>Neoptera</taxon>
        <taxon>Endopterygota</taxon>
        <taxon>Coleoptera</taxon>
        <taxon>Polyphaga</taxon>
        <taxon>Staphyliniformia</taxon>
        <taxon>Silphidae</taxon>
        <taxon>Nicrophorinae</taxon>
        <taxon>Nicrophorus</taxon>
    </lineage>
</organism>
<feature type="transmembrane region" description="Helical" evidence="8">
    <location>
        <begin position="417"/>
        <end position="438"/>
    </location>
</feature>